<accession>A0A061EL73</accession>
<dbReference type="GO" id="GO:0016301">
    <property type="term" value="F:kinase activity"/>
    <property type="evidence" value="ECO:0007669"/>
    <property type="project" value="UniProtKB-KW"/>
</dbReference>
<feature type="compositionally biased region" description="Polar residues" evidence="4">
    <location>
        <begin position="1738"/>
        <end position="1754"/>
    </location>
</feature>
<feature type="coiled-coil region" evidence="3">
    <location>
        <begin position="1062"/>
        <end position="1110"/>
    </location>
</feature>
<feature type="coiled-coil region" evidence="3">
    <location>
        <begin position="1244"/>
        <end position="1306"/>
    </location>
</feature>
<keyword evidence="6" id="KW-0808">Transferase</keyword>
<dbReference type="EMBL" id="CM001882">
    <property type="protein sequence ID" value="EOY05760.1"/>
    <property type="molecule type" value="Genomic_DNA"/>
</dbReference>
<keyword evidence="1 3" id="KW-0175">Coiled coil</keyword>
<dbReference type="GO" id="GO:0051015">
    <property type="term" value="F:actin filament binding"/>
    <property type="evidence" value="ECO:0000318"/>
    <property type="project" value="GO_Central"/>
</dbReference>
<dbReference type="InParanoid" id="A0A061EL73"/>
<evidence type="ECO:0000256" key="3">
    <source>
        <dbReference type="SAM" id="Coils"/>
    </source>
</evidence>
<dbReference type="OMA" id="HLQYKQC"/>
<reference evidence="6 7" key="1">
    <citation type="journal article" date="2013" name="Genome Biol.">
        <title>The genome sequence of the most widely cultivated cacao type and its use to identify candidate genes regulating pod color.</title>
        <authorList>
            <person name="Motamayor J.C."/>
            <person name="Mockaitis K."/>
            <person name="Schmutz J."/>
            <person name="Haiminen N."/>
            <person name="Iii D.L."/>
            <person name="Cornejo O."/>
            <person name="Findley S.D."/>
            <person name="Zheng P."/>
            <person name="Utro F."/>
            <person name="Royaert S."/>
            <person name="Saski C."/>
            <person name="Jenkins J."/>
            <person name="Podicheti R."/>
            <person name="Zhao M."/>
            <person name="Scheffler B.E."/>
            <person name="Stack J.C."/>
            <person name="Feltus F.A."/>
            <person name="Mustiga G.M."/>
            <person name="Amores F."/>
            <person name="Phillips W."/>
            <person name="Marelli J.P."/>
            <person name="May G.D."/>
            <person name="Shapiro H."/>
            <person name="Ma J."/>
            <person name="Bustamante C.D."/>
            <person name="Schnell R.J."/>
            <person name="Main D."/>
            <person name="Gilbert D."/>
            <person name="Parida L."/>
            <person name="Kuhn D.N."/>
        </authorList>
    </citation>
    <scope>NUCLEOTIDE SEQUENCE [LARGE SCALE GENOMIC DNA]</scope>
    <source>
        <strain evidence="7">cv. Matina 1-6</strain>
    </source>
</reference>
<feature type="region of interest" description="Disordered" evidence="4">
    <location>
        <begin position="1738"/>
        <end position="1757"/>
    </location>
</feature>
<feature type="domain" description="NAB" evidence="5">
    <location>
        <begin position="13"/>
        <end position="93"/>
    </location>
</feature>
<evidence type="ECO:0000313" key="7">
    <source>
        <dbReference type="Proteomes" id="UP000026915"/>
    </source>
</evidence>
<dbReference type="HOGENOM" id="CLU_001229_1_1_1"/>
<dbReference type="eggNOG" id="ENOG502QQ6M">
    <property type="taxonomic scope" value="Eukaryota"/>
</dbReference>
<dbReference type="Gramene" id="EOY05760">
    <property type="protein sequence ID" value="EOY05760"/>
    <property type="gene ID" value="TCM_020679"/>
</dbReference>
<dbReference type="InterPro" id="IPR011684">
    <property type="entry name" value="NAB"/>
</dbReference>
<dbReference type="FunCoup" id="A0A061EL73">
    <property type="interactions" value="685"/>
</dbReference>
<dbReference type="PANTHER" id="PTHR32258">
    <property type="entry name" value="PROTEIN NETWORKED 4A"/>
    <property type="match status" value="1"/>
</dbReference>
<feature type="coiled-coil region" evidence="3">
    <location>
        <begin position="710"/>
        <end position="772"/>
    </location>
</feature>
<proteinExistence type="inferred from homology"/>
<feature type="coiled-coil region" evidence="3">
    <location>
        <begin position="553"/>
        <end position="685"/>
    </location>
</feature>
<evidence type="ECO:0000256" key="2">
    <source>
        <dbReference type="ARBA" id="ARBA00038006"/>
    </source>
</evidence>
<keyword evidence="7" id="KW-1185">Reference proteome</keyword>
<feature type="coiled-coil region" evidence="3">
    <location>
        <begin position="238"/>
        <end position="517"/>
    </location>
</feature>
<evidence type="ECO:0000256" key="4">
    <source>
        <dbReference type="SAM" id="MobiDB-lite"/>
    </source>
</evidence>
<gene>
    <name evidence="6" type="ORF">TCM_020679</name>
</gene>
<dbReference type="PANTHER" id="PTHR32258:SF6">
    <property type="entry name" value="PROTEIN NETWORKED 1A"/>
    <property type="match status" value="1"/>
</dbReference>
<evidence type="ECO:0000259" key="5">
    <source>
        <dbReference type="PROSITE" id="PS51774"/>
    </source>
</evidence>
<dbReference type="PROSITE" id="PS51774">
    <property type="entry name" value="NAB"/>
    <property type="match status" value="1"/>
</dbReference>
<feature type="coiled-coil region" evidence="3">
    <location>
        <begin position="801"/>
        <end position="906"/>
    </location>
</feature>
<protein>
    <submittedName>
        <fullName evidence="6">Kinase interacting family protein, putative</fullName>
    </submittedName>
</protein>
<dbReference type="Pfam" id="PF07765">
    <property type="entry name" value="KIP1"/>
    <property type="match status" value="1"/>
</dbReference>
<dbReference type="STRING" id="3641.A0A061EL73"/>
<feature type="coiled-coil region" evidence="3">
    <location>
        <begin position="1181"/>
        <end position="1215"/>
    </location>
</feature>
<comment type="similarity">
    <text evidence="2">Belongs to the NET family.</text>
</comment>
<dbReference type="Proteomes" id="UP000026915">
    <property type="component" value="Chromosome 4"/>
</dbReference>
<dbReference type="GO" id="GO:0005886">
    <property type="term" value="C:plasma membrane"/>
    <property type="evidence" value="ECO:0000318"/>
    <property type="project" value="GO_Central"/>
</dbReference>
<organism evidence="6 7">
    <name type="scientific">Theobroma cacao</name>
    <name type="common">Cacao</name>
    <name type="synonym">Cocoa</name>
    <dbReference type="NCBI Taxonomy" id="3641"/>
    <lineage>
        <taxon>Eukaryota</taxon>
        <taxon>Viridiplantae</taxon>
        <taxon>Streptophyta</taxon>
        <taxon>Embryophyta</taxon>
        <taxon>Tracheophyta</taxon>
        <taxon>Spermatophyta</taxon>
        <taxon>Magnoliopsida</taxon>
        <taxon>eudicotyledons</taxon>
        <taxon>Gunneridae</taxon>
        <taxon>Pentapetalae</taxon>
        <taxon>rosids</taxon>
        <taxon>malvids</taxon>
        <taxon>Malvales</taxon>
        <taxon>Malvaceae</taxon>
        <taxon>Byttnerioideae</taxon>
        <taxon>Theobroma</taxon>
    </lineage>
</organism>
<evidence type="ECO:0000313" key="6">
    <source>
        <dbReference type="EMBL" id="EOY05760.1"/>
    </source>
</evidence>
<keyword evidence="6" id="KW-0418">Kinase</keyword>
<name>A0A061EL73_THECC</name>
<dbReference type="InterPro" id="IPR051861">
    <property type="entry name" value="NET_actin-binding_domain"/>
</dbReference>
<evidence type="ECO:0000256" key="1">
    <source>
        <dbReference type="ARBA" id="ARBA00023054"/>
    </source>
</evidence>
<sequence>MATLLHSESRRLYSWWWDSHNSPKNSKWLQENLTDMDTKVKAMIKLIEEDADSFARRAEMYYKKRPELMKLVEEFYRAYRALAERYDHATVELRHAHRTMAEAFPNQVPFVLADDSPSGSSGLEVVPHTPEMPHPIRAFFDPDDLQKDAVGLSSTFHAIKKSAGNLEESDSGISKRGLKQLNEIFGSGIVPPNSNIAEGRMKKGNGGEAEESEQGGVFQLSIENQNLKTRVLPESERAGKAEIEAQALKKTLAEIQAEKEAVLLQYHQSLKKLSSLERELNEAQKDAGNLDERAGKAEIEIKVLKESLTKLEAERDAGLHQYNQCLERISCMENTISQAQEDAKGLSDRAFKAEIEARNLKIELSRLEAEKEAGLLRYKQCLDMISALENQISLAEENAKMLNMQTERAESEVKALKEALAKLKEEKDTAAFQYEQCLKTITKMESEISCAQEDAKRLNSEILVNAEKLRSVDEQRFLLERSNQSLQVEADNLVQKIAIKDQELSEKQKELEKLQTSLLEEHLRFVQVEATLQTLQELHSQSQEEQRALTLELQNRLQMLKELEISNTQLEEDIQQVQGENQSLNELNSSSAISIQNLQDEIFSLKELKERLECEVALQIERSNVIQQEVHKLKEEIEVLSSAYQALIQQLLSVGLNPECLESSVKELRDENSKLKEECGKHRGETEILYEKLRDMDSLLEKNAVLRSSLSELNGKLEGSRELVQELQKSRGFLQGEKSSLFAEKATLLSQLQMMTENMQKLLEKNTSLESSLSCANIELEGLRSKSKSLEEFCQYLKNEKSNLVNERESLISNLVNVEKRLCILEFRFDKLEERYADLEKEKESTLSQVEELRDSLSVEQQERACYVQSSESRLADLENHVHLLQEESRLRKKEFEEEMDKAVKAQVEIFILQKFIKDLEEKNLSLLIECQKHVEASRLSDKLIRELESENLEQQIEGEFLLDEIEKLRSGIYQVFRALQFDPVNGHRDVIESDQIPLSHILDNVEDLKSSLSRNNEEKQQLLVENSVLLTLIGQLKLEGTELESESRTLQYEFEIVGKQNAMLQKNKQELVEMNQQLMLEGREGKLEKEILNAELETQHEKLKSMQGACLLLQEENFKQLEENRLLLKKFLDLKEDMHILEDENNVALQEAVALSSLSLVLETFGAEKANEVKALAEDVSGLQVINTELKEKVGKLEEKLDKKEAENLHLNGTFEKLHKELYAVKDLNDQLNYQIIIGNDFLKQKTIELSEADQKLQAAHNLNAELSRILEELTRECEESKQIRENLEKQILKLSKDSKEQKMELQHLREVNENLGSEVFTLQKEIEEQKLHEEYLSLELQERCNEFELWEAEAASFYFDFQVSAIREVLLENKVHELTEVCVTLEEESALKSAQIGQMKEKVEFLESEIGGLKVQMSAYVPVIASLRDSLTSLEHNAHLQPKLCVPSYDNDKDVEMADDLHEMSFEKVKEEQSSFLTAGISELQEMHTRLKAVEKAVVEEMDRLVMQESNRNSYYIEASVNGIEPSYQEKNIKKKDMQPSDELAENLKSKKMKPEISELRNGILLKDIPLDQVSDCSLYGRSKKENGTADDQMLELWESAEHECGVDSTMSDMQKRAIVPGEIIACHPFNGVEQKNDDLSLGTQVEKELSIDKLEISTSIREPKKGVKSRKVLERLASDAQKLMTLQTTVKELKKRMEIKKRKKAYDLEYGQVKEQLQEVEDAITELVNVNSQLTKDVEESPSSSGGTNSAELEEAGNSCWKKVRDQAQRGSEKIGKLQFEVQSIEYVLLKLEDERKSNGKNRTGILLRDFIYSGGRRTGRRKKACFCGCARPSAKGD</sequence>